<dbReference type="Proteomes" id="UP001329915">
    <property type="component" value="Chromosome"/>
</dbReference>
<dbReference type="InterPro" id="IPR036291">
    <property type="entry name" value="NAD(P)-bd_dom_sf"/>
</dbReference>
<dbReference type="EMBL" id="CP121694">
    <property type="protein sequence ID" value="WRO23338.1"/>
    <property type="molecule type" value="Genomic_DNA"/>
</dbReference>
<dbReference type="SUPFAM" id="SSF51735">
    <property type="entry name" value="NAD(P)-binding Rossmann-fold domains"/>
    <property type="match status" value="1"/>
</dbReference>
<sequence>MGRQLAEKLRGHFDLWLYDNDNKIAAATADELSVHEARFEQLFDLEVLILALPAEVMPEMVKRLAPSLSTKQILVNIATNQKREPLQKLIAGETKVVSAKIVGHAREIAAGEAPTIIVDGDEGEETEKISHIFWHFGTVQQGSEDLVEVLNTLASGEGIKAAYTIKKKMLQEGITLSLWETAVRNVAAGTMKAFASGDVGPFASGIIREMEDENDKG</sequence>
<gene>
    <name evidence="1" type="ORF">MFMK1_003195</name>
</gene>
<evidence type="ECO:0008006" key="3">
    <source>
        <dbReference type="Google" id="ProtNLM"/>
    </source>
</evidence>
<accession>A0AAU0UVK1</accession>
<keyword evidence="2" id="KW-1185">Reference proteome</keyword>
<reference evidence="1 2" key="1">
    <citation type="submission" date="2023-04" db="EMBL/GenBank/DDBJ databases">
        <authorList>
            <person name="Hsu D."/>
        </authorList>
    </citation>
    <scope>NUCLEOTIDE SEQUENCE [LARGE SCALE GENOMIC DNA]</scope>
    <source>
        <strain evidence="1 2">MK1</strain>
    </source>
</reference>
<dbReference type="RefSeq" id="WP_366922721.1">
    <property type="nucleotide sequence ID" value="NZ_CP121694.1"/>
</dbReference>
<dbReference type="Gene3D" id="3.40.50.720">
    <property type="entry name" value="NAD(P)-binding Rossmann-like Domain"/>
    <property type="match status" value="1"/>
</dbReference>
<dbReference type="KEGG" id="dbc:MFMK1_003195"/>
<protein>
    <recommendedName>
        <fullName evidence="3">6-phosphogluconate dehydrogenase NADP-binding domain-containing protein</fullName>
    </recommendedName>
</protein>
<evidence type="ECO:0000313" key="1">
    <source>
        <dbReference type="EMBL" id="WRO23338.1"/>
    </source>
</evidence>
<name>A0AAU0UVK1_9FIRM</name>
<organism evidence="1 2">
    <name type="scientific">Metallumcola ferriviriculae</name>
    <dbReference type="NCBI Taxonomy" id="3039180"/>
    <lineage>
        <taxon>Bacteria</taxon>
        <taxon>Bacillati</taxon>
        <taxon>Bacillota</taxon>
        <taxon>Clostridia</taxon>
        <taxon>Neomoorellales</taxon>
        <taxon>Desulfitibacteraceae</taxon>
        <taxon>Metallumcola</taxon>
    </lineage>
</organism>
<proteinExistence type="predicted"/>
<dbReference type="AlphaFoldDB" id="A0AAU0UVK1"/>
<evidence type="ECO:0000313" key="2">
    <source>
        <dbReference type="Proteomes" id="UP001329915"/>
    </source>
</evidence>